<feature type="compositionally biased region" description="Pro residues" evidence="3">
    <location>
        <begin position="415"/>
        <end position="426"/>
    </location>
</feature>
<gene>
    <name evidence="5" type="ORF">D5F01_LYC04569</name>
</gene>
<reference evidence="5 6" key="1">
    <citation type="submission" date="2019-07" db="EMBL/GenBank/DDBJ databases">
        <title>Chromosome genome assembly for large yellow croaker.</title>
        <authorList>
            <person name="Xiao S."/>
        </authorList>
    </citation>
    <scope>NUCLEOTIDE SEQUENCE [LARGE SCALE GENOMIC DNA]</scope>
    <source>
        <strain evidence="5">JMULYC20181020</strain>
        <tissue evidence="5">Muscle</tissue>
    </source>
</reference>
<dbReference type="AlphaFoldDB" id="A0A6G0IWD4"/>
<dbReference type="Gene3D" id="3.30.710.10">
    <property type="entry name" value="Potassium Channel Kv1.1, Chain A"/>
    <property type="match status" value="1"/>
</dbReference>
<feature type="compositionally biased region" description="Basic and acidic residues" evidence="3">
    <location>
        <begin position="77"/>
        <end position="88"/>
    </location>
</feature>
<dbReference type="Proteomes" id="UP000424527">
    <property type="component" value="Unassembled WGS sequence"/>
</dbReference>
<feature type="compositionally biased region" description="Polar residues" evidence="3">
    <location>
        <begin position="63"/>
        <end position="76"/>
    </location>
</feature>
<dbReference type="PANTHER" id="PTHR21637">
    <property type="entry name" value="BTB/POZ DOMAIN-CONTAINING PROTEIN 10-RELATED"/>
    <property type="match status" value="1"/>
</dbReference>
<keyword evidence="2" id="KW-0963">Cytoplasm</keyword>
<feature type="compositionally biased region" description="Low complexity" evidence="3">
    <location>
        <begin position="1"/>
        <end position="22"/>
    </location>
</feature>
<dbReference type="InterPro" id="IPR000210">
    <property type="entry name" value="BTB/POZ_dom"/>
</dbReference>
<dbReference type="GO" id="GO:0042327">
    <property type="term" value="P:positive regulation of phosphorylation"/>
    <property type="evidence" value="ECO:0007669"/>
    <property type="project" value="TreeGrafter"/>
</dbReference>
<name>A0A6G0IWD4_LARCR</name>
<feature type="region of interest" description="Disordered" evidence="3">
    <location>
        <begin position="1"/>
        <end position="108"/>
    </location>
</feature>
<keyword evidence="6" id="KW-1185">Reference proteome</keyword>
<feature type="region of interest" description="Disordered" evidence="3">
    <location>
        <begin position="387"/>
        <end position="430"/>
    </location>
</feature>
<comment type="subcellular location">
    <subcellularLocation>
        <location evidence="1">Cytoplasm</location>
    </subcellularLocation>
</comment>
<evidence type="ECO:0000256" key="2">
    <source>
        <dbReference type="ARBA" id="ARBA00022490"/>
    </source>
</evidence>
<dbReference type="GO" id="GO:0005737">
    <property type="term" value="C:cytoplasm"/>
    <property type="evidence" value="ECO:0007669"/>
    <property type="project" value="UniProtKB-SubCell"/>
</dbReference>
<evidence type="ECO:0000259" key="4">
    <source>
        <dbReference type="SMART" id="SM00225"/>
    </source>
</evidence>
<protein>
    <submittedName>
        <fullName evidence="5">BTB/POZ domain-containing protein 10 Glucose metabolism-related protein 1</fullName>
    </submittedName>
</protein>
<dbReference type="Pfam" id="PF16017">
    <property type="entry name" value="BTB_3"/>
    <property type="match status" value="1"/>
</dbReference>
<organism evidence="5 6">
    <name type="scientific">Larimichthys crocea</name>
    <name type="common">Large yellow croaker</name>
    <name type="synonym">Pseudosciaena crocea</name>
    <dbReference type="NCBI Taxonomy" id="215358"/>
    <lineage>
        <taxon>Eukaryota</taxon>
        <taxon>Metazoa</taxon>
        <taxon>Chordata</taxon>
        <taxon>Craniata</taxon>
        <taxon>Vertebrata</taxon>
        <taxon>Euteleostomi</taxon>
        <taxon>Actinopterygii</taxon>
        <taxon>Neopterygii</taxon>
        <taxon>Teleostei</taxon>
        <taxon>Neoteleostei</taxon>
        <taxon>Acanthomorphata</taxon>
        <taxon>Eupercaria</taxon>
        <taxon>Sciaenidae</taxon>
        <taxon>Larimichthys</taxon>
    </lineage>
</organism>
<dbReference type="PANTHER" id="PTHR21637:SF5">
    <property type="entry name" value="BTB_POZ DOMAIN-CONTAINING PROTEIN 10"/>
    <property type="match status" value="1"/>
</dbReference>
<feature type="region of interest" description="Disordered" evidence="3">
    <location>
        <begin position="453"/>
        <end position="474"/>
    </location>
</feature>
<dbReference type="FunFam" id="3.30.710.10:FF:000017">
    <property type="entry name" value="BTB/POZ domain-containing protein 10 isoform X1"/>
    <property type="match status" value="1"/>
</dbReference>
<dbReference type="SMART" id="SM00225">
    <property type="entry name" value="BTB"/>
    <property type="match status" value="1"/>
</dbReference>
<dbReference type="InterPro" id="IPR039885">
    <property type="entry name" value="BTBD10/KCTD20_BTB/POZ"/>
</dbReference>
<dbReference type="InterPro" id="IPR039886">
    <property type="entry name" value="BTBD10/KCTD20"/>
</dbReference>
<dbReference type="InterPro" id="IPR011333">
    <property type="entry name" value="SKP1/BTB/POZ_sf"/>
</dbReference>
<sequence length="474" mass="52685">MSLYSAGNGAGASSSSSSSSSSSGGGDGAVGGTRDRGGAEHYREQRRRSSDRSRDSSHERGESQLTPCIRNVTSPTRQHDRERSDRGSSSRSSSPRPPRVSLPYSHIGGALIGGHVPRALGPPGVDHHSKPLGSGLCDMIYVYDLSSKEGHRSGLRLGERVTLIVDNTRFVVDPAIFTAQPNTMLGRMFGSGRDNNFTRPNEKGEFEVADGISSTVFRAILDYYKSGIIRCPDGVSIPELREACDYLCISFNYSTIKCRDLSALMHELSNDGARRQFECYLEEMVLPLMVASAQSGERECHVVVLTDDDVVDWDEEYPPQMGEEYSQIIYSTKLYRFFKYIENRDVAKSVLKDRGLKKIRLGIEGYPTYKEKVNGVLEVVRRSSTTTSSVPSSACPGRKRKGRAATWTSNVSSPSPSPTWPRPPQTSPRTSWWSCNLRGRRWMSWTLCRSRQVPTTPTSRRRSDRGWRTTRALS</sequence>
<comment type="caution">
    <text evidence="5">The sequence shown here is derived from an EMBL/GenBank/DDBJ whole genome shotgun (WGS) entry which is preliminary data.</text>
</comment>
<evidence type="ECO:0000256" key="1">
    <source>
        <dbReference type="ARBA" id="ARBA00004496"/>
    </source>
</evidence>
<dbReference type="SUPFAM" id="SSF54695">
    <property type="entry name" value="POZ domain"/>
    <property type="match status" value="1"/>
</dbReference>
<evidence type="ECO:0000313" key="5">
    <source>
        <dbReference type="EMBL" id="KAE8295835.1"/>
    </source>
</evidence>
<feature type="domain" description="BTB" evidence="4">
    <location>
        <begin position="159"/>
        <end position="264"/>
    </location>
</feature>
<feature type="compositionally biased region" description="Basic and acidic residues" evidence="3">
    <location>
        <begin position="33"/>
        <end position="62"/>
    </location>
</feature>
<evidence type="ECO:0000313" key="6">
    <source>
        <dbReference type="Proteomes" id="UP000424527"/>
    </source>
</evidence>
<accession>A0A6G0IWD4</accession>
<evidence type="ECO:0000256" key="3">
    <source>
        <dbReference type="SAM" id="MobiDB-lite"/>
    </source>
</evidence>
<proteinExistence type="predicted"/>
<dbReference type="EMBL" id="REGW02000005">
    <property type="protein sequence ID" value="KAE8295835.1"/>
    <property type="molecule type" value="Genomic_DNA"/>
</dbReference>